<organism evidence="1 2">
    <name type="scientific">Pleurotus cornucopiae</name>
    <name type="common">Cornucopia mushroom</name>
    <dbReference type="NCBI Taxonomy" id="5321"/>
    <lineage>
        <taxon>Eukaryota</taxon>
        <taxon>Fungi</taxon>
        <taxon>Dikarya</taxon>
        <taxon>Basidiomycota</taxon>
        <taxon>Agaricomycotina</taxon>
        <taxon>Agaricomycetes</taxon>
        <taxon>Agaricomycetidae</taxon>
        <taxon>Agaricales</taxon>
        <taxon>Pleurotineae</taxon>
        <taxon>Pleurotaceae</taxon>
        <taxon>Pleurotus</taxon>
    </lineage>
</organism>
<reference evidence="1 2" key="1">
    <citation type="journal article" date="2021" name="Appl. Environ. Microbiol.">
        <title>Genetic linkage and physical mapping for an oyster mushroom Pleurotus cornucopiae and QTL analysis for the trait cap color.</title>
        <authorList>
            <person name="Zhang Y."/>
            <person name="Gao W."/>
            <person name="Sonnenberg A."/>
            <person name="Chen Q."/>
            <person name="Zhang J."/>
            <person name="Huang C."/>
        </authorList>
    </citation>
    <scope>NUCLEOTIDE SEQUENCE [LARGE SCALE GENOMIC DNA]</scope>
    <source>
        <strain evidence="1">CCMSSC00406</strain>
    </source>
</reference>
<dbReference type="Proteomes" id="UP000824881">
    <property type="component" value="Unassembled WGS sequence"/>
</dbReference>
<evidence type="ECO:0000313" key="2">
    <source>
        <dbReference type="Proteomes" id="UP000824881"/>
    </source>
</evidence>
<protein>
    <submittedName>
        <fullName evidence="1">Uncharacterized protein</fullName>
    </submittedName>
</protein>
<gene>
    <name evidence="1" type="ORF">CCMSSC00406_0000496</name>
</gene>
<keyword evidence="2" id="KW-1185">Reference proteome</keyword>
<sequence>MKWKNLMDRVPGLPGDPSHIAHVALRTYSLALSLSLGPSLLPFVLSRVAPRSTGSTKYNGRALLKVLRRELGHDGFAFAMTLAIAGGEALNRYFSAEASGEVPAEGSPTAEPRRTLRSLLARLSAAQRTFVANFVSSAISILLIQAGRDRSLRLRNNPPSMDAIPLTVSIPHSLRSGVAVPSPTLDLTLLLLVRAVDSLCQSFVFTRCNNAPEKSTLPTKIPDEMDDVHEEEKQFRRRRLGLTTRIDALVFWACGARLPRAYVKWIGSLAAVDPRLPEALRAIRTGRWSYIHGSPKESHLLTSLSQDLGYPPAWGDPSALPAFGGRAANVTWTKLGVHNRSGVGGIPCELVHGGITSRFGLDGSCTANAVVRGAYAFAEAMAIYLPVGNYPPVTERVLTLDPQVHLLPVLLGRPSSLLQPHKAISVLLGAARSATFLSTFVSSYYFTVIWIENGRRRGEMALYVLPRAIRTLLPNSWLRGNRPLARGLERLVFVLSFATLITGAMHKPHSLRGLSKWTAAFILKGPRAGFRKTGDQISN</sequence>
<accession>A0ACB7IXE0</accession>
<comment type="caution">
    <text evidence="1">The sequence shown here is derived from an EMBL/GenBank/DDBJ whole genome shotgun (WGS) entry which is preliminary data.</text>
</comment>
<evidence type="ECO:0000313" key="1">
    <source>
        <dbReference type="EMBL" id="KAG9222815.1"/>
    </source>
</evidence>
<proteinExistence type="predicted"/>
<name>A0ACB7IXE0_PLECO</name>
<dbReference type="EMBL" id="WQMT02000005">
    <property type="protein sequence ID" value="KAG9222815.1"/>
    <property type="molecule type" value="Genomic_DNA"/>
</dbReference>